<keyword evidence="1" id="KW-1133">Transmembrane helix</keyword>
<evidence type="ECO:0000256" key="1">
    <source>
        <dbReference type="SAM" id="Phobius"/>
    </source>
</evidence>
<evidence type="ECO:0000313" key="2">
    <source>
        <dbReference type="EMBL" id="SEF18397.1"/>
    </source>
</evidence>
<dbReference type="AlphaFoldDB" id="A0A1H5PZH7"/>
<evidence type="ECO:0008006" key="4">
    <source>
        <dbReference type="Google" id="ProtNLM"/>
    </source>
</evidence>
<dbReference type="RefSeq" id="WP_069112062.1">
    <property type="nucleotide sequence ID" value="NZ_FNUC01000004.1"/>
</dbReference>
<dbReference type="InterPro" id="IPR013901">
    <property type="entry name" value="Anthrone_oxy"/>
</dbReference>
<reference evidence="3" key="1">
    <citation type="submission" date="2016-10" db="EMBL/GenBank/DDBJ databases">
        <authorList>
            <person name="Varghese N."/>
            <person name="Submissions S."/>
        </authorList>
    </citation>
    <scope>NUCLEOTIDE SEQUENCE [LARGE SCALE GENOMIC DNA]</scope>
    <source>
        <strain evidence="3">DSM 45237</strain>
    </source>
</reference>
<dbReference type="Pfam" id="PF08592">
    <property type="entry name" value="Anthrone_oxy"/>
    <property type="match status" value="1"/>
</dbReference>
<proteinExistence type="predicted"/>
<dbReference type="EMBL" id="FNUC01000004">
    <property type="protein sequence ID" value="SEF18397.1"/>
    <property type="molecule type" value="Genomic_DNA"/>
</dbReference>
<keyword evidence="3" id="KW-1185">Reference proteome</keyword>
<keyword evidence="1" id="KW-0472">Membrane</keyword>
<sequence length="171" mass="18038">MSEITQDRTRTSARRDTIVLGATLLALVLVTGLNVTFAVAVMPNLAGADDLTFVTTLQRYNDNPVFPLSYTVALVLVVLAPVLLWGSGDRAALRWALVTLALYVVVVAVTAVVNIPLNQEVDDAGLGSATGLADVRDRVEDAWVAANLVRSLVSVAAVGAVTRALTLRAAR</sequence>
<dbReference type="Proteomes" id="UP000181980">
    <property type="component" value="Unassembled WGS sequence"/>
</dbReference>
<accession>A0A1H5PZH7</accession>
<gene>
    <name evidence="2" type="ORF">SAMN04488561_6457</name>
</gene>
<feature type="transmembrane region" description="Helical" evidence="1">
    <location>
        <begin position="18"/>
        <end position="45"/>
    </location>
</feature>
<keyword evidence="1" id="KW-0812">Transmembrane</keyword>
<evidence type="ECO:0000313" key="3">
    <source>
        <dbReference type="Proteomes" id="UP000181980"/>
    </source>
</evidence>
<dbReference type="STRING" id="561176.SAMN04488561_6457"/>
<feature type="transmembrane region" description="Helical" evidence="1">
    <location>
        <begin position="92"/>
        <end position="113"/>
    </location>
</feature>
<feature type="transmembrane region" description="Helical" evidence="1">
    <location>
        <begin position="65"/>
        <end position="85"/>
    </location>
</feature>
<name>A0A1H5PZH7_9ACTN</name>
<organism evidence="2 3">
    <name type="scientific">Jiangella alba</name>
    <dbReference type="NCBI Taxonomy" id="561176"/>
    <lineage>
        <taxon>Bacteria</taxon>
        <taxon>Bacillati</taxon>
        <taxon>Actinomycetota</taxon>
        <taxon>Actinomycetes</taxon>
        <taxon>Jiangellales</taxon>
        <taxon>Jiangellaceae</taxon>
        <taxon>Jiangella</taxon>
    </lineage>
</organism>
<protein>
    <recommendedName>
        <fullName evidence="4">DUF1772 domain-containing protein</fullName>
    </recommendedName>
</protein>
<feature type="transmembrane region" description="Helical" evidence="1">
    <location>
        <begin position="142"/>
        <end position="165"/>
    </location>
</feature>